<dbReference type="GO" id="GO:0005524">
    <property type="term" value="F:ATP binding"/>
    <property type="evidence" value="ECO:0007669"/>
    <property type="project" value="UniProtKB-KW"/>
</dbReference>
<evidence type="ECO:0000256" key="5">
    <source>
        <dbReference type="ARBA" id="ARBA00022741"/>
    </source>
</evidence>
<keyword evidence="4 12" id="KW-0548">Nucleotidyltransferase</keyword>
<accession>A0A061R5E6</accession>
<dbReference type="InterPro" id="IPR025980">
    <property type="entry name" value="ATP-Sase_PUA-like_dom"/>
</dbReference>
<dbReference type="Pfam" id="PF14306">
    <property type="entry name" value="PUA_2"/>
    <property type="match status" value="1"/>
</dbReference>
<dbReference type="EMBL" id="GBEZ01020962">
    <property type="protein sequence ID" value="JAC65751.1"/>
    <property type="molecule type" value="Transcribed_RNA"/>
</dbReference>
<dbReference type="PANTHER" id="PTHR43509:SF1">
    <property type="entry name" value="SULFATE ADENYLYLTRANSFERASE"/>
    <property type="match status" value="1"/>
</dbReference>
<dbReference type="Gene3D" id="3.10.400.10">
    <property type="entry name" value="Sulfate adenylyltransferase"/>
    <property type="match status" value="1"/>
</dbReference>
<keyword evidence="5" id="KW-0547">Nucleotide-binding</keyword>
<reference evidence="12" key="1">
    <citation type="submission" date="2014-05" db="EMBL/GenBank/DDBJ databases">
        <title>The transcriptome of the halophilic microalga Tetraselmis sp. GSL018 isolated from the Great Salt Lake, Utah.</title>
        <authorList>
            <person name="Jinkerson R.E."/>
            <person name="D'Adamo S."/>
            <person name="Posewitz M.C."/>
        </authorList>
    </citation>
    <scope>NUCLEOTIDE SEQUENCE</scope>
    <source>
        <strain evidence="12">GSL018</strain>
    </source>
</reference>
<dbReference type="CDD" id="cd00517">
    <property type="entry name" value="ATPS"/>
    <property type="match status" value="1"/>
</dbReference>
<dbReference type="AlphaFoldDB" id="A0A061R5E6"/>
<dbReference type="Pfam" id="PF01747">
    <property type="entry name" value="ATP-sulfurylase"/>
    <property type="match status" value="1"/>
</dbReference>
<proteinExistence type="inferred from homology"/>
<feature type="domain" description="ATP-sulfurylase PUA-like" evidence="11">
    <location>
        <begin position="79"/>
        <end position="231"/>
    </location>
</feature>
<organism evidence="12">
    <name type="scientific">Tetraselmis sp. GSL018</name>
    <dbReference type="NCBI Taxonomy" id="582737"/>
    <lineage>
        <taxon>Eukaryota</taxon>
        <taxon>Viridiplantae</taxon>
        <taxon>Chlorophyta</taxon>
        <taxon>core chlorophytes</taxon>
        <taxon>Chlorodendrophyceae</taxon>
        <taxon>Chlorodendrales</taxon>
        <taxon>Chlorodendraceae</taxon>
        <taxon>Tetraselmis</taxon>
    </lineage>
</organism>
<comment type="similarity">
    <text evidence="8">Belongs to the sulfate adenylyltransferase family.</text>
</comment>
<evidence type="ECO:0000313" key="12">
    <source>
        <dbReference type="EMBL" id="JAC65751.1"/>
    </source>
</evidence>
<evidence type="ECO:0000256" key="6">
    <source>
        <dbReference type="ARBA" id="ARBA00022840"/>
    </source>
</evidence>
<evidence type="ECO:0000256" key="7">
    <source>
        <dbReference type="ARBA" id="ARBA00031812"/>
    </source>
</evidence>
<keyword evidence="6" id="KW-0067">ATP-binding</keyword>
<dbReference type="InterPro" id="IPR015947">
    <property type="entry name" value="PUA-like_sf"/>
</dbReference>
<dbReference type="SUPFAM" id="SSF88697">
    <property type="entry name" value="PUA domain-like"/>
    <property type="match status" value="1"/>
</dbReference>
<keyword evidence="3 12" id="KW-0808">Transferase</keyword>
<dbReference type="Gene3D" id="3.40.50.620">
    <property type="entry name" value="HUPs"/>
    <property type="match status" value="1"/>
</dbReference>
<name>A0A061R5E6_9CHLO</name>
<dbReference type="GO" id="GO:0004781">
    <property type="term" value="F:sulfate adenylyltransferase (ATP) activity"/>
    <property type="evidence" value="ECO:0007669"/>
    <property type="project" value="UniProtKB-EC"/>
</dbReference>
<evidence type="ECO:0000256" key="9">
    <source>
        <dbReference type="ARBA" id="ARBA00041598"/>
    </source>
</evidence>
<evidence type="ECO:0000259" key="11">
    <source>
        <dbReference type="Pfam" id="PF14306"/>
    </source>
</evidence>
<evidence type="ECO:0000256" key="4">
    <source>
        <dbReference type="ARBA" id="ARBA00022695"/>
    </source>
</evidence>
<evidence type="ECO:0000256" key="8">
    <source>
        <dbReference type="ARBA" id="ARBA00037980"/>
    </source>
</evidence>
<comment type="pathway">
    <text evidence="1">Sulfur metabolism; hydrogen sulfide biosynthesis; sulfite from sulfate: step 1/3.</text>
</comment>
<evidence type="ECO:0000256" key="2">
    <source>
        <dbReference type="ARBA" id="ARBA00012391"/>
    </source>
</evidence>
<dbReference type="EC" id="2.7.7.4" evidence="2"/>
<evidence type="ECO:0000256" key="1">
    <source>
        <dbReference type="ARBA" id="ARBA00005048"/>
    </source>
</evidence>
<sequence>MALCQKLVRLSSYFGSKVNSYGVCSPCASIHSTARLASTVHNLRSVASGLVASLCEPSTASNGTFRKFASSSSGDLQVPHGGSLVDLMVRNSDSASELVASCQGRKLECSDRNACDVELLTVGGFSPLRGFLGKDDYNSVVENMRLSSGELFGLPVVMDTDSEEIGPGHKVLLTYQGQNLAVMDVEEKWVPNKPLEAKACYGTTSLEHPGVQMIAQERGKYYISGPIQGLELPKRIFPCKTPAEVRAELPPGQDVVAFQCRNPIHRAHYELFTRALHAPNVRDGAVCLVHPTVGPTQDDDIPGIVRYHTYEVLKKEVDNPAVRWAYLPYSMHMAGPREAIQHMIIRKNYGCTHFIIGRDMAGSKSSLSGEDFYGPYDAQEMANRYSDELGVQTVPSLNVVYTEERGYVTADVAQEAQLTTKKLSGTRFRQMLRSGEEIPDWFAFKSVVTVLREHTQAGG</sequence>
<evidence type="ECO:0000256" key="3">
    <source>
        <dbReference type="ARBA" id="ARBA00022679"/>
    </source>
</evidence>
<dbReference type="SUPFAM" id="SSF52374">
    <property type="entry name" value="Nucleotidylyl transferase"/>
    <property type="match status" value="1"/>
</dbReference>
<gene>
    <name evidence="12" type="primary">MET3</name>
    <name evidence="12" type="ORF">TSPGSL018_15338</name>
</gene>
<dbReference type="InterPro" id="IPR024951">
    <property type="entry name" value="Sulfurylase_cat_dom"/>
</dbReference>
<protein>
    <recommendedName>
        <fullName evidence="2">sulfate adenylyltransferase</fullName>
        <ecNumber evidence="2">2.7.7.4</ecNumber>
    </recommendedName>
    <alternativeName>
        <fullName evidence="9">ATP-sulfurylase</fullName>
    </alternativeName>
    <alternativeName>
        <fullName evidence="7">Sulfate adenylate transferase</fullName>
    </alternativeName>
</protein>
<dbReference type="PANTHER" id="PTHR43509">
    <property type="match status" value="1"/>
</dbReference>
<dbReference type="InterPro" id="IPR014729">
    <property type="entry name" value="Rossmann-like_a/b/a_fold"/>
</dbReference>
<feature type="domain" description="Sulphate adenylyltransferase catalytic" evidence="10">
    <location>
        <begin position="240"/>
        <end position="453"/>
    </location>
</feature>
<evidence type="ECO:0000259" key="10">
    <source>
        <dbReference type="Pfam" id="PF01747"/>
    </source>
</evidence>
<dbReference type="GO" id="GO:0000103">
    <property type="term" value="P:sulfate assimilation"/>
    <property type="evidence" value="ECO:0007669"/>
    <property type="project" value="InterPro"/>
</dbReference>
<dbReference type="InterPro" id="IPR002650">
    <property type="entry name" value="Sulphate_adenylyltransferase"/>
</dbReference>
<dbReference type="NCBIfam" id="TIGR00339">
    <property type="entry name" value="sopT"/>
    <property type="match status" value="1"/>
</dbReference>